<keyword evidence="1" id="KW-0479">Metal-binding</keyword>
<dbReference type="AlphaFoldDB" id="A0A9Q0G8N5"/>
<dbReference type="InterPro" id="IPR001878">
    <property type="entry name" value="Znf_CCHC"/>
</dbReference>
<evidence type="ECO:0000259" key="3">
    <source>
        <dbReference type="PROSITE" id="PS50158"/>
    </source>
</evidence>
<keyword evidence="1" id="KW-0862">Zinc</keyword>
<protein>
    <recommendedName>
        <fullName evidence="3">CCHC-type domain-containing protein</fullName>
    </recommendedName>
</protein>
<dbReference type="InterPro" id="IPR036875">
    <property type="entry name" value="Znf_CCHC_sf"/>
</dbReference>
<dbReference type="InterPro" id="IPR025558">
    <property type="entry name" value="DUF4283"/>
</dbReference>
<keyword evidence="1" id="KW-0863">Zinc-finger</keyword>
<dbReference type="GO" id="GO:0008270">
    <property type="term" value="F:zinc ion binding"/>
    <property type="evidence" value="ECO:0007669"/>
    <property type="project" value="UniProtKB-KW"/>
</dbReference>
<feature type="region of interest" description="Disordered" evidence="2">
    <location>
        <begin position="286"/>
        <end position="315"/>
    </location>
</feature>
<evidence type="ECO:0000313" key="5">
    <source>
        <dbReference type="Proteomes" id="UP001141552"/>
    </source>
</evidence>
<evidence type="ECO:0000256" key="1">
    <source>
        <dbReference type="PROSITE-ProRule" id="PRU00047"/>
    </source>
</evidence>
<dbReference type="PROSITE" id="PS50158">
    <property type="entry name" value="ZF_CCHC"/>
    <property type="match status" value="1"/>
</dbReference>
<name>A0A9Q0G8N5_9ROSI</name>
<dbReference type="Pfam" id="PF14111">
    <property type="entry name" value="DUF4283"/>
    <property type="match status" value="1"/>
</dbReference>
<organism evidence="4 5">
    <name type="scientific">Turnera subulata</name>
    <dbReference type="NCBI Taxonomy" id="218843"/>
    <lineage>
        <taxon>Eukaryota</taxon>
        <taxon>Viridiplantae</taxon>
        <taxon>Streptophyta</taxon>
        <taxon>Embryophyta</taxon>
        <taxon>Tracheophyta</taxon>
        <taxon>Spermatophyta</taxon>
        <taxon>Magnoliopsida</taxon>
        <taxon>eudicotyledons</taxon>
        <taxon>Gunneridae</taxon>
        <taxon>Pentapetalae</taxon>
        <taxon>rosids</taxon>
        <taxon>fabids</taxon>
        <taxon>Malpighiales</taxon>
        <taxon>Passifloraceae</taxon>
        <taxon>Turnera</taxon>
    </lineage>
</organism>
<dbReference type="SUPFAM" id="SSF57756">
    <property type="entry name" value="Retrovirus zinc finger-like domains"/>
    <property type="match status" value="1"/>
</dbReference>
<reference evidence="4" key="1">
    <citation type="submission" date="2022-02" db="EMBL/GenBank/DDBJ databases">
        <authorList>
            <person name="Henning P.M."/>
            <person name="McCubbin A.G."/>
            <person name="Shore J.S."/>
        </authorList>
    </citation>
    <scope>NUCLEOTIDE SEQUENCE</scope>
    <source>
        <strain evidence="4">F60SS</strain>
        <tissue evidence="4">Leaves</tissue>
    </source>
</reference>
<dbReference type="PANTHER" id="PTHR31286">
    <property type="entry name" value="GLYCINE-RICH CELL WALL STRUCTURAL PROTEIN 1.8-LIKE"/>
    <property type="match status" value="1"/>
</dbReference>
<feature type="compositionally biased region" description="Pro residues" evidence="2">
    <location>
        <begin position="305"/>
        <end position="315"/>
    </location>
</feature>
<comment type="caution">
    <text evidence="4">The sequence shown here is derived from an EMBL/GenBank/DDBJ whole genome shotgun (WGS) entry which is preliminary data.</text>
</comment>
<feature type="compositionally biased region" description="Polar residues" evidence="2">
    <location>
        <begin position="291"/>
        <end position="300"/>
    </location>
</feature>
<sequence>MAVGDPLSSASIIDSTGANCSKSEILLNLGCLDQLIASGSHGRIAKASPPRVSPLPEATHNPVQSVPVSSSWAGVVETGTLSNRQPLDFVSPIYEENSPVLKIPKNIIDAGRKKFSLCLVGQFLGSAPKLGLIHAISNKLWGRNGSVTIAPYKSGMFLFQFPDASVLSRALHGGPWHVSGIPLILRLWDSKIQTLDISSSVLPVWIQLRDVPLELFNVCVEVDFAKALVPSLEVDLNDGKYTIGVSYSWKPLHCTNCGKWGHYHLACPTKQPVITQWVPKIPTASPIAPTTLETSPTPASTTHKPQPPPAPIPTT</sequence>
<dbReference type="EMBL" id="JAKUCV010001937">
    <property type="protein sequence ID" value="KAJ4844460.1"/>
    <property type="molecule type" value="Genomic_DNA"/>
</dbReference>
<proteinExistence type="predicted"/>
<keyword evidence="5" id="KW-1185">Reference proteome</keyword>
<dbReference type="InterPro" id="IPR040256">
    <property type="entry name" value="At4g02000-like"/>
</dbReference>
<evidence type="ECO:0000256" key="2">
    <source>
        <dbReference type="SAM" id="MobiDB-lite"/>
    </source>
</evidence>
<accession>A0A9Q0G8N5</accession>
<dbReference type="Proteomes" id="UP001141552">
    <property type="component" value="Unassembled WGS sequence"/>
</dbReference>
<dbReference type="OrthoDB" id="1751344at2759"/>
<gene>
    <name evidence="4" type="ORF">Tsubulata_046164</name>
</gene>
<dbReference type="GO" id="GO:0003676">
    <property type="term" value="F:nucleic acid binding"/>
    <property type="evidence" value="ECO:0007669"/>
    <property type="project" value="InterPro"/>
</dbReference>
<reference evidence="4" key="2">
    <citation type="journal article" date="2023" name="Plants (Basel)">
        <title>Annotation of the Turnera subulata (Passifloraceae) Draft Genome Reveals the S-Locus Evolved after the Divergence of Turneroideae from Passifloroideae in a Stepwise Manner.</title>
        <authorList>
            <person name="Henning P.M."/>
            <person name="Roalson E.H."/>
            <person name="Mir W."/>
            <person name="McCubbin A.G."/>
            <person name="Shore J.S."/>
        </authorList>
    </citation>
    <scope>NUCLEOTIDE SEQUENCE</scope>
    <source>
        <strain evidence="4">F60SS</strain>
    </source>
</reference>
<dbReference type="PANTHER" id="PTHR31286:SF180">
    <property type="entry name" value="OS10G0362600 PROTEIN"/>
    <property type="match status" value="1"/>
</dbReference>
<evidence type="ECO:0000313" key="4">
    <source>
        <dbReference type="EMBL" id="KAJ4844460.1"/>
    </source>
</evidence>
<feature type="domain" description="CCHC-type" evidence="3">
    <location>
        <begin position="254"/>
        <end position="268"/>
    </location>
</feature>